<dbReference type="Pfam" id="PF14312">
    <property type="entry name" value="FG-GAP_2"/>
    <property type="match status" value="3"/>
</dbReference>
<protein>
    <recommendedName>
        <fullName evidence="6">PEP-CTERM protein-sorting domain-containing protein</fullName>
    </recommendedName>
</protein>
<evidence type="ECO:0000256" key="4">
    <source>
        <dbReference type="SAM" id="SignalP"/>
    </source>
</evidence>
<dbReference type="OrthoDB" id="435029at2"/>
<dbReference type="STRING" id="1781255.BH720_06405"/>
<gene>
    <name evidence="5" type="ORF">BH720_06405</name>
</gene>
<dbReference type="SMART" id="SM00191">
    <property type="entry name" value="Int_alpha"/>
    <property type="match status" value="5"/>
</dbReference>
<dbReference type="InterPro" id="IPR028994">
    <property type="entry name" value="Integrin_alpha_N"/>
</dbReference>
<sequence length="492" mass="51134">MKPVKNSLKFCVLTLSLSLSSLVFQGAAKAASPYRLGYTFLNPNPAANDFFGISVAGVGNNVLIGAFQDDTNALDAGAAYLFDGNPTSPTFGQLLMTFQSPNPAVSGNFGGSVASVGNNVLIGESFRHATLAQGQPGRAYLFDGTPQSSTFGTLLMTFQAPIPRPFDFTGFSVAGMGNNVLIGAFGNNTGAPLAGAAYLFDGDRASPTFGELLTTFNNPNPGAGDRFGVAVASVGKNVLIGSFRDDVGGVDAGAAYLFDGDRTSPTFGQLLLSLSNPHPSPTDAWEQNDEFGHSVASVGNNCLVGAFREDIGALNVGRAYLYDCNPSSPTFGNLLTQFQNFYPYDYGWGNLGENFGFSLASIGHYALVGAWRELAGAALAGAVYVYDANPTSPLFGQLVGAFFNPNPTAFGSFGTSIAVIGQNMVIGAIGEQGGSGAAFLFAPTANLIQPPMQLRLASSHSVPEPSPGWVLLLLGSAIVGNRLQKRESKSIG</sequence>
<accession>A0A1E5QNC9</accession>
<reference evidence="5" key="1">
    <citation type="submission" date="2016-09" db="EMBL/GenBank/DDBJ databases">
        <title>Draft genome of thermotolerant cyanobacterium Desertifilum sp. strain IPPAS B-1220.</title>
        <authorList>
            <person name="Sinetova M.A."/>
            <person name="Bolakhan K."/>
            <person name="Zayadan B.K."/>
            <person name="Mironov K.S."/>
            <person name="Ustinova V."/>
            <person name="Kupriyanova E.V."/>
            <person name="Sidorov R.A."/>
            <person name="Skrypnik A.N."/>
            <person name="Gogoleva N.E."/>
            <person name="Gogolev Y.V."/>
            <person name="Los D.A."/>
        </authorList>
    </citation>
    <scope>NUCLEOTIDE SEQUENCE [LARGE SCALE GENOMIC DNA]</scope>
    <source>
        <strain evidence="5">IPPAS B-1220</strain>
    </source>
</reference>
<evidence type="ECO:0008006" key="6">
    <source>
        <dbReference type="Google" id="ProtNLM"/>
    </source>
</evidence>
<dbReference type="InterPro" id="IPR013517">
    <property type="entry name" value="FG-GAP"/>
</dbReference>
<dbReference type="EMBL" id="MJGC01000041">
    <property type="protein sequence ID" value="OEJ76176.1"/>
    <property type="molecule type" value="Genomic_DNA"/>
</dbReference>
<proteinExistence type="predicted"/>
<keyword evidence="1 4" id="KW-0732">Signal</keyword>
<dbReference type="RefSeq" id="WP_069966335.1">
    <property type="nucleotide sequence ID" value="NZ_CM124774.1"/>
</dbReference>
<feature type="signal peptide" evidence="4">
    <location>
        <begin position="1"/>
        <end position="30"/>
    </location>
</feature>
<name>A0A1E5QNC9_9CYAN</name>
<comment type="caution">
    <text evidence="5">The sequence shown here is derived from an EMBL/GenBank/DDBJ whole genome shotgun (WGS) entry which is preliminary data.</text>
</comment>
<evidence type="ECO:0000313" key="5">
    <source>
        <dbReference type="EMBL" id="OEJ76176.1"/>
    </source>
</evidence>
<dbReference type="PANTHER" id="PTHR36220">
    <property type="entry name" value="UNNAMED PRODUCT"/>
    <property type="match status" value="1"/>
</dbReference>
<evidence type="ECO:0000256" key="3">
    <source>
        <dbReference type="ARBA" id="ARBA00023180"/>
    </source>
</evidence>
<evidence type="ECO:0000256" key="2">
    <source>
        <dbReference type="ARBA" id="ARBA00022737"/>
    </source>
</evidence>
<organism evidence="5">
    <name type="scientific">Desertifilum tharense IPPAS B-1220</name>
    <dbReference type="NCBI Taxonomy" id="1781255"/>
    <lineage>
        <taxon>Bacteria</taxon>
        <taxon>Bacillati</taxon>
        <taxon>Cyanobacteriota</taxon>
        <taxon>Cyanophyceae</taxon>
        <taxon>Desertifilales</taxon>
        <taxon>Desertifilaceae</taxon>
        <taxon>Desertifilum</taxon>
    </lineage>
</organism>
<dbReference type="PROSITE" id="PS51470">
    <property type="entry name" value="FG_GAP"/>
    <property type="match status" value="1"/>
</dbReference>
<dbReference type="PANTHER" id="PTHR36220:SF1">
    <property type="entry name" value="GAMMA TUBULIN COMPLEX COMPONENT C-TERMINAL DOMAIN-CONTAINING PROTEIN"/>
    <property type="match status" value="1"/>
</dbReference>
<dbReference type="Gene3D" id="2.130.10.130">
    <property type="entry name" value="Integrin alpha, N-terminal"/>
    <property type="match status" value="3"/>
</dbReference>
<keyword evidence="2" id="KW-0677">Repeat</keyword>
<dbReference type="InterPro" id="IPR013519">
    <property type="entry name" value="Int_alpha_beta-p"/>
</dbReference>
<keyword evidence="3" id="KW-0325">Glycoprotein</keyword>
<feature type="chain" id="PRO_5009184389" description="PEP-CTERM protein-sorting domain-containing protein" evidence="4">
    <location>
        <begin position="31"/>
        <end position="492"/>
    </location>
</feature>
<evidence type="ECO:0000256" key="1">
    <source>
        <dbReference type="ARBA" id="ARBA00022729"/>
    </source>
</evidence>
<dbReference type="AlphaFoldDB" id="A0A1E5QNC9"/>